<dbReference type="Pfam" id="PF01053">
    <property type="entry name" value="Cys_Met_Meta_PP"/>
    <property type="match status" value="1"/>
</dbReference>
<dbReference type="SUPFAM" id="SSF53383">
    <property type="entry name" value="PLP-dependent transferases"/>
    <property type="match status" value="1"/>
</dbReference>
<evidence type="ECO:0000313" key="7">
    <source>
        <dbReference type="Proteomes" id="UP000644699"/>
    </source>
</evidence>
<evidence type="ECO:0000256" key="5">
    <source>
        <dbReference type="RuleBase" id="RU362118"/>
    </source>
</evidence>
<dbReference type="InterPro" id="IPR015421">
    <property type="entry name" value="PyrdxlP-dep_Trfase_major"/>
</dbReference>
<reference evidence="6" key="1">
    <citation type="journal article" date="2014" name="Int. J. Syst. Evol. Microbiol.">
        <title>Complete genome sequence of Corynebacterium casei LMG S-19264T (=DSM 44701T), isolated from a smear-ripened cheese.</title>
        <authorList>
            <consortium name="US DOE Joint Genome Institute (JGI-PGF)"/>
            <person name="Walter F."/>
            <person name="Albersmeier A."/>
            <person name="Kalinowski J."/>
            <person name="Ruckert C."/>
        </authorList>
    </citation>
    <scope>NUCLEOTIDE SEQUENCE</scope>
    <source>
        <strain evidence="6">CGMCC 1.15367</strain>
    </source>
</reference>
<dbReference type="InterPro" id="IPR015422">
    <property type="entry name" value="PyrdxlP-dep_Trfase_small"/>
</dbReference>
<dbReference type="InterPro" id="IPR015424">
    <property type="entry name" value="PyrdxlP-dep_Trfase"/>
</dbReference>
<dbReference type="CDD" id="cd00614">
    <property type="entry name" value="CGS_like"/>
    <property type="match status" value="1"/>
</dbReference>
<dbReference type="FunFam" id="3.90.1150.10:FF:000008">
    <property type="entry name" value="Cystathionine gamma-synthase"/>
    <property type="match status" value="1"/>
</dbReference>
<dbReference type="Gene3D" id="3.40.640.10">
    <property type="entry name" value="Type I PLP-dependent aspartate aminotransferase-like (Major domain)"/>
    <property type="match status" value="1"/>
</dbReference>
<evidence type="ECO:0000256" key="2">
    <source>
        <dbReference type="ARBA" id="ARBA00009077"/>
    </source>
</evidence>
<dbReference type="RefSeq" id="WP_188906908.1">
    <property type="nucleotide sequence ID" value="NZ_BMIQ01000001.1"/>
</dbReference>
<name>A0A916ZFE0_9HYPH</name>
<comment type="caution">
    <text evidence="6">The sequence shown here is derived from an EMBL/GenBank/DDBJ whole genome shotgun (WGS) entry which is preliminary data.</text>
</comment>
<accession>A0A916ZFE0</accession>
<feature type="modified residue" description="N6-(pyridoxal phosphate)lysine" evidence="4">
    <location>
        <position position="204"/>
    </location>
</feature>
<dbReference type="PIRSF" id="PIRSF001434">
    <property type="entry name" value="CGS"/>
    <property type="match status" value="1"/>
</dbReference>
<dbReference type="FunFam" id="3.40.640.10:FF:000009">
    <property type="entry name" value="Cystathionine gamma-synthase homolog"/>
    <property type="match status" value="1"/>
</dbReference>
<keyword evidence="7" id="KW-1185">Reference proteome</keyword>
<keyword evidence="3 4" id="KW-0663">Pyridoxal phosphate</keyword>
<proteinExistence type="inferred from homology"/>
<dbReference type="Gene3D" id="3.90.1150.10">
    <property type="entry name" value="Aspartate Aminotransferase, domain 1"/>
    <property type="match status" value="1"/>
</dbReference>
<dbReference type="InterPro" id="IPR000277">
    <property type="entry name" value="Cys/Met-Metab_PyrdxlP-dep_enz"/>
</dbReference>
<dbReference type="GO" id="GO:0019346">
    <property type="term" value="P:transsulfuration"/>
    <property type="evidence" value="ECO:0007669"/>
    <property type="project" value="InterPro"/>
</dbReference>
<dbReference type="EMBL" id="BMIQ01000001">
    <property type="protein sequence ID" value="GGD91766.1"/>
    <property type="molecule type" value="Genomic_DNA"/>
</dbReference>
<dbReference type="GO" id="GO:0030170">
    <property type="term" value="F:pyridoxal phosphate binding"/>
    <property type="evidence" value="ECO:0007669"/>
    <property type="project" value="InterPro"/>
</dbReference>
<organism evidence="6 7">
    <name type="scientific">Aureimonas endophytica</name>
    <dbReference type="NCBI Taxonomy" id="2027858"/>
    <lineage>
        <taxon>Bacteria</taxon>
        <taxon>Pseudomonadati</taxon>
        <taxon>Pseudomonadota</taxon>
        <taxon>Alphaproteobacteria</taxon>
        <taxon>Hyphomicrobiales</taxon>
        <taxon>Aurantimonadaceae</taxon>
        <taxon>Aureimonas</taxon>
    </lineage>
</organism>
<gene>
    <name evidence="6" type="ORF">GCM10011390_08120</name>
</gene>
<dbReference type="Proteomes" id="UP000644699">
    <property type="component" value="Unassembled WGS sequence"/>
</dbReference>
<comment type="similarity">
    <text evidence="2 5">Belongs to the trans-sulfuration enzymes family.</text>
</comment>
<dbReference type="GO" id="GO:0003962">
    <property type="term" value="F:cystathionine gamma-synthase activity"/>
    <property type="evidence" value="ECO:0007669"/>
    <property type="project" value="TreeGrafter"/>
</dbReference>
<dbReference type="GO" id="GO:0004123">
    <property type="term" value="F:cystathionine gamma-lyase activity"/>
    <property type="evidence" value="ECO:0007669"/>
    <property type="project" value="TreeGrafter"/>
</dbReference>
<evidence type="ECO:0000313" key="6">
    <source>
        <dbReference type="EMBL" id="GGD91766.1"/>
    </source>
</evidence>
<comment type="cofactor">
    <cofactor evidence="1 5">
        <name>pyridoxal 5'-phosphate</name>
        <dbReference type="ChEBI" id="CHEBI:597326"/>
    </cofactor>
</comment>
<dbReference type="GO" id="GO:0005737">
    <property type="term" value="C:cytoplasm"/>
    <property type="evidence" value="ECO:0007669"/>
    <property type="project" value="TreeGrafter"/>
</dbReference>
<dbReference type="PROSITE" id="PS00868">
    <property type="entry name" value="CYS_MET_METAB_PP"/>
    <property type="match status" value="1"/>
</dbReference>
<evidence type="ECO:0000256" key="3">
    <source>
        <dbReference type="ARBA" id="ARBA00022898"/>
    </source>
</evidence>
<evidence type="ECO:0000256" key="4">
    <source>
        <dbReference type="PIRSR" id="PIRSR001434-2"/>
    </source>
</evidence>
<evidence type="ECO:0000256" key="1">
    <source>
        <dbReference type="ARBA" id="ARBA00001933"/>
    </source>
</evidence>
<protein>
    <submittedName>
        <fullName evidence="6">Cystathionine beta-lyase</fullName>
    </submittedName>
</protein>
<sequence>MTRTPTNRLAFATRTIHGGQSLDPTTGAVMVPIYATSTYGQESPGVHKGFEYARSQNPTRFAFERAVADLESGTAAFAFASGLAAISTVLELLDAGSHIVATDDIYGGSFRLMERVRKRSAGLAISFADFTDPAAVEAAIRPETRLLWIETPTNPLLRIVDLEAVAALARRRGILTVADNTFCSPALQRPLEKGIDIVVHSTTKYLNGHSDMVGGCAVVGEDRDLADRLKFVQNAVGAISGPFDSFLALRGLKTLALRMERHSANGLAIARWLETRPEVRRVVYPGLESHPQHATARRQMAGFGGMITVELDRDLAGTKRFLERTELFTLAESLGGVESLIEHPALMTHGSIPAEKRAAIGISDSLVRLSVGIEDADDLIADLETALGQS</sequence>
<reference evidence="6" key="2">
    <citation type="submission" date="2020-09" db="EMBL/GenBank/DDBJ databases">
        <authorList>
            <person name="Sun Q."/>
            <person name="Zhou Y."/>
        </authorList>
    </citation>
    <scope>NUCLEOTIDE SEQUENCE</scope>
    <source>
        <strain evidence="6">CGMCC 1.15367</strain>
    </source>
</reference>
<dbReference type="GO" id="GO:0019343">
    <property type="term" value="P:cysteine biosynthetic process via cystathionine"/>
    <property type="evidence" value="ECO:0007669"/>
    <property type="project" value="TreeGrafter"/>
</dbReference>
<dbReference type="InterPro" id="IPR054542">
    <property type="entry name" value="Cys_met_metab_PP"/>
</dbReference>
<dbReference type="PANTHER" id="PTHR11808">
    <property type="entry name" value="TRANS-SULFURATION ENZYME FAMILY MEMBER"/>
    <property type="match status" value="1"/>
</dbReference>
<dbReference type="AlphaFoldDB" id="A0A916ZFE0"/>
<dbReference type="PANTHER" id="PTHR11808:SF15">
    <property type="entry name" value="CYSTATHIONINE GAMMA-LYASE"/>
    <property type="match status" value="1"/>
</dbReference>